<accession>A0A0P1H1X3</accession>
<dbReference type="EMBL" id="CYSF01000006">
    <property type="protein sequence ID" value="CUH84028.1"/>
    <property type="molecule type" value="Genomic_DNA"/>
</dbReference>
<reference evidence="2 3" key="1">
    <citation type="submission" date="2015-09" db="EMBL/GenBank/DDBJ databases">
        <authorList>
            <consortium name="Swine Surveillance"/>
        </authorList>
    </citation>
    <scope>NUCLEOTIDE SEQUENCE [LARGE SCALE GENOMIC DNA]</scope>
    <source>
        <strain evidence="2 3">CECT 8383</strain>
    </source>
</reference>
<dbReference type="Proteomes" id="UP000051681">
    <property type="component" value="Unassembled WGS sequence"/>
</dbReference>
<dbReference type="STRING" id="340021.TM5383_01233"/>
<keyword evidence="1" id="KW-0472">Membrane</keyword>
<evidence type="ECO:0000256" key="1">
    <source>
        <dbReference type="SAM" id="Phobius"/>
    </source>
</evidence>
<protein>
    <submittedName>
        <fullName evidence="2">Uncharacterized protein</fullName>
    </submittedName>
</protein>
<keyword evidence="1" id="KW-0812">Transmembrane</keyword>
<dbReference type="OrthoDB" id="7866534at2"/>
<dbReference type="AlphaFoldDB" id="A0A0P1H1X3"/>
<gene>
    <name evidence="2" type="ORF">TM5383_01233</name>
</gene>
<dbReference type="RefSeq" id="WP_058318124.1">
    <property type="nucleotide sequence ID" value="NZ_CYSF01000006.1"/>
</dbReference>
<sequence>MSDAFNEFDDRLRRINEKNVRMKGGYVTTVNRDGLIVVRPQRKRSVLPWRGFLFLILGFIGFKTLLMAGLGFGNYQDRVDALNAGGIVERAGAFLMQPDPISHTLAIQVRPYLR</sequence>
<proteinExistence type="predicted"/>
<keyword evidence="1" id="KW-1133">Transmembrane helix</keyword>
<organism evidence="2 3">
    <name type="scientific">Thalassovita mediterranea</name>
    <dbReference type="NCBI Taxonomy" id="340021"/>
    <lineage>
        <taxon>Bacteria</taxon>
        <taxon>Pseudomonadati</taxon>
        <taxon>Pseudomonadota</taxon>
        <taxon>Alphaproteobacteria</taxon>
        <taxon>Rhodobacterales</taxon>
        <taxon>Roseobacteraceae</taxon>
        <taxon>Thalassovita</taxon>
    </lineage>
</organism>
<evidence type="ECO:0000313" key="3">
    <source>
        <dbReference type="Proteomes" id="UP000051681"/>
    </source>
</evidence>
<feature type="transmembrane region" description="Helical" evidence="1">
    <location>
        <begin position="52"/>
        <end position="72"/>
    </location>
</feature>
<evidence type="ECO:0000313" key="2">
    <source>
        <dbReference type="EMBL" id="CUH84028.1"/>
    </source>
</evidence>
<name>A0A0P1H1X3_9RHOB</name>
<keyword evidence="3" id="KW-1185">Reference proteome</keyword>